<feature type="transmembrane region" description="Helical" evidence="2">
    <location>
        <begin position="39"/>
        <end position="63"/>
    </location>
</feature>
<feature type="compositionally biased region" description="Polar residues" evidence="1">
    <location>
        <begin position="1"/>
        <end position="15"/>
    </location>
</feature>
<keyword evidence="2" id="KW-0812">Transmembrane</keyword>
<feature type="region of interest" description="Disordered" evidence="1">
    <location>
        <begin position="1"/>
        <end position="34"/>
    </location>
</feature>
<evidence type="ECO:0008006" key="5">
    <source>
        <dbReference type="Google" id="ProtNLM"/>
    </source>
</evidence>
<name>A0ABQ6VI47_9CORY</name>
<evidence type="ECO:0000313" key="4">
    <source>
        <dbReference type="Proteomes" id="UP000436181"/>
    </source>
</evidence>
<organism evidence="3 4">
    <name type="scientific">Corynebacterium zhongnanshanii</name>
    <dbReference type="NCBI Taxonomy" id="2768834"/>
    <lineage>
        <taxon>Bacteria</taxon>
        <taxon>Bacillati</taxon>
        <taxon>Actinomycetota</taxon>
        <taxon>Actinomycetes</taxon>
        <taxon>Mycobacteriales</taxon>
        <taxon>Corynebacteriaceae</taxon>
        <taxon>Corynebacterium</taxon>
    </lineage>
</organism>
<proteinExistence type="predicted"/>
<dbReference type="EMBL" id="WBZJ01000001">
    <property type="protein sequence ID" value="KAB3522816.1"/>
    <property type="molecule type" value="Genomic_DNA"/>
</dbReference>
<dbReference type="Proteomes" id="UP000436181">
    <property type="component" value="Unassembled WGS sequence"/>
</dbReference>
<evidence type="ECO:0000256" key="1">
    <source>
        <dbReference type="SAM" id="MobiDB-lite"/>
    </source>
</evidence>
<feature type="compositionally biased region" description="Low complexity" evidence="1">
    <location>
        <begin position="16"/>
        <end position="34"/>
    </location>
</feature>
<evidence type="ECO:0000313" key="3">
    <source>
        <dbReference type="EMBL" id="KAB3522816.1"/>
    </source>
</evidence>
<comment type="caution">
    <text evidence="3">The sequence shown here is derived from an EMBL/GenBank/DDBJ whole genome shotgun (WGS) entry which is preliminary data.</text>
</comment>
<gene>
    <name evidence="3" type="ORF">F8377_01195</name>
</gene>
<accession>A0ABQ6VI47</accession>
<feature type="compositionally biased region" description="Basic and acidic residues" evidence="1">
    <location>
        <begin position="90"/>
        <end position="102"/>
    </location>
</feature>
<keyword evidence="2" id="KW-0472">Membrane</keyword>
<keyword evidence="4" id="KW-1185">Reference proteome</keyword>
<sequence>MTENQYPPQQQPANWQYQGPYQQGQPTPQNQPSPKDQRIVTILAVIAAVLAVALLAVGGLLLFTGQDEESLQAGTFAEKADGASSSDASEESKEKDKGRPTKAELPAGVVAVNDAARNNEPVGNLNSVWKSGPTSPSFAQAVRNEYVNKWSEKKDNYNLTIDVYSPVTYTTYTMNCQDKGSYVHCTGGINANVYIA</sequence>
<dbReference type="RefSeq" id="WP_151843702.1">
    <property type="nucleotide sequence ID" value="NZ_WBZJ01000001.1"/>
</dbReference>
<reference evidence="3 4" key="1">
    <citation type="submission" date="2019-10" db="EMBL/GenBank/DDBJ databases">
        <title>Corynebacterium sp novel species isolated from the respiratory tract of Marmot.</title>
        <authorList>
            <person name="Zhang G."/>
        </authorList>
    </citation>
    <scope>NUCLEOTIDE SEQUENCE [LARGE SCALE GENOMIC DNA]</scope>
    <source>
        <strain evidence="3 4">336</strain>
    </source>
</reference>
<keyword evidence="2" id="KW-1133">Transmembrane helix</keyword>
<protein>
    <recommendedName>
        <fullName evidence="5">Secreted protein</fullName>
    </recommendedName>
</protein>
<evidence type="ECO:0000256" key="2">
    <source>
        <dbReference type="SAM" id="Phobius"/>
    </source>
</evidence>
<feature type="region of interest" description="Disordered" evidence="1">
    <location>
        <begin position="76"/>
        <end position="104"/>
    </location>
</feature>